<keyword evidence="3" id="KW-1185">Reference proteome</keyword>
<accession>A0ABX8JEA9</accession>
<dbReference type="Pfam" id="PF11006">
    <property type="entry name" value="DUF2845"/>
    <property type="match status" value="1"/>
</dbReference>
<proteinExistence type="predicted"/>
<evidence type="ECO:0000313" key="3">
    <source>
        <dbReference type="Proteomes" id="UP000683493"/>
    </source>
</evidence>
<dbReference type="Proteomes" id="UP000683493">
    <property type="component" value="Chromosome"/>
</dbReference>
<dbReference type="InterPro" id="IPR021268">
    <property type="entry name" value="DUF2845"/>
</dbReference>
<gene>
    <name evidence="2" type="ORF">KP005_12000</name>
</gene>
<dbReference type="EMBL" id="CP076724">
    <property type="protein sequence ID" value="QWV96103.1"/>
    <property type="molecule type" value="Genomic_DNA"/>
</dbReference>
<protein>
    <submittedName>
        <fullName evidence="2">DUF2845 domain-containing protein</fullName>
    </submittedName>
</protein>
<name>A0ABX8JEA9_9BACT</name>
<evidence type="ECO:0000256" key="1">
    <source>
        <dbReference type="SAM" id="MobiDB-lite"/>
    </source>
</evidence>
<feature type="region of interest" description="Disordered" evidence="1">
    <location>
        <begin position="61"/>
        <end position="80"/>
    </location>
</feature>
<organism evidence="2 3">
    <name type="scientific">Geomonas diazotrophica</name>
    <dbReference type="NCBI Taxonomy" id="2843197"/>
    <lineage>
        <taxon>Bacteria</taxon>
        <taxon>Pseudomonadati</taxon>
        <taxon>Thermodesulfobacteriota</taxon>
        <taxon>Desulfuromonadia</taxon>
        <taxon>Geobacterales</taxon>
        <taxon>Geobacteraceae</taxon>
        <taxon>Geomonas</taxon>
    </lineage>
</organism>
<reference evidence="2 3" key="1">
    <citation type="submission" date="2021-06" db="EMBL/GenBank/DDBJ databases">
        <title>Gemonas diversity in paddy soil.</title>
        <authorList>
            <person name="Liu G."/>
        </authorList>
    </citation>
    <scope>NUCLEOTIDE SEQUENCE [LARGE SCALE GENOMIC DNA]</scope>
    <source>
        <strain evidence="2 3">RG29</strain>
    </source>
</reference>
<sequence length="222" mass="23902">MRQKRKSQSPQNAIGVLMSVLILLAAVQLVKTDLTSFIFGAAKEPAIPMQQVPAMPAQPVAMPATQPQEPTDTSGYEHYTDKNGNEVVVVPARYEAEPAPIQAAPQQTLPQRSPLPSQQISPTTVAPIQAAPPRNVVLVAMNAANANTRMNVFESCRCNNGIATKGDTMGEVLEKCAQPAIKSGGRDCSQIWLYNFGPNEFMQGVCFNGGRVSKVLSLDYGY</sequence>
<evidence type="ECO:0000313" key="2">
    <source>
        <dbReference type="EMBL" id="QWV96103.1"/>
    </source>
</evidence>